<sequence length="130" mass="14182">MHQGRADNGVVQQCAPFVHPTLACPAGKLFKVACPMFGIKKLAYQFGRAVGYTDPTALPQQVQGRCQDCEGYKAALIEACEAMLQIMQGNPAHTPQVNSAQQCECPPGTAPSELFDKSLDNMKGFWYDEE</sequence>
<keyword evidence="2" id="KW-1185">Reference proteome</keyword>
<gene>
    <name evidence="1" type="ORF">GCK32_003090</name>
</gene>
<organism evidence="1 2">
    <name type="scientific">Trichostrongylus colubriformis</name>
    <name type="common">Black scour worm</name>
    <dbReference type="NCBI Taxonomy" id="6319"/>
    <lineage>
        <taxon>Eukaryota</taxon>
        <taxon>Metazoa</taxon>
        <taxon>Ecdysozoa</taxon>
        <taxon>Nematoda</taxon>
        <taxon>Chromadorea</taxon>
        <taxon>Rhabditida</taxon>
        <taxon>Rhabditina</taxon>
        <taxon>Rhabditomorpha</taxon>
        <taxon>Strongyloidea</taxon>
        <taxon>Trichostrongylidae</taxon>
        <taxon>Trichostrongylus</taxon>
    </lineage>
</organism>
<name>A0AAN8F3C8_TRICO</name>
<evidence type="ECO:0000313" key="2">
    <source>
        <dbReference type="Proteomes" id="UP001331761"/>
    </source>
</evidence>
<evidence type="ECO:0000313" key="1">
    <source>
        <dbReference type="EMBL" id="KAK5968439.1"/>
    </source>
</evidence>
<comment type="caution">
    <text evidence="1">The sequence shown here is derived from an EMBL/GenBank/DDBJ whole genome shotgun (WGS) entry which is preliminary data.</text>
</comment>
<reference evidence="1 2" key="1">
    <citation type="submission" date="2019-10" db="EMBL/GenBank/DDBJ databases">
        <title>Assembly and Annotation for the nematode Trichostrongylus colubriformis.</title>
        <authorList>
            <person name="Martin J."/>
        </authorList>
    </citation>
    <scope>NUCLEOTIDE SEQUENCE [LARGE SCALE GENOMIC DNA]</scope>
    <source>
        <strain evidence="1">G859</strain>
        <tissue evidence="1">Whole worm</tissue>
    </source>
</reference>
<dbReference type="Proteomes" id="UP001331761">
    <property type="component" value="Unassembled WGS sequence"/>
</dbReference>
<dbReference type="EMBL" id="WIXE01021373">
    <property type="protein sequence ID" value="KAK5968439.1"/>
    <property type="molecule type" value="Genomic_DNA"/>
</dbReference>
<proteinExistence type="predicted"/>
<protein>
    <submittedName>
        <fullName evidence="1">Uncharacterized protein</fullName>
    </submittedName>
</protein>
<accession>A0AAN8F3C8</accession>
<dbReference type="AlphaFoldDB" id="A0AAN8F3C8"/>
<feature type="non-terminal residue" evidence="1">
    <location>
        <position position="130"/>
    </location>
</feature>